<comment type="caution">
    <text evidence="1">The sequence shown here is derived from an EMBL/GenBank/DDBJ whole genome shotgun (WGS) entry which is preliminary data.</text>
</comment>
<dbReference type="Proteomes" id="UP000321638">
    <property type="component" value="Unassembled WGS sequence"/>
</dbReference>
<dbReference type="EMBL" id="VDUZ01000032">
    <property type="protein sequence ID" value="TXL72529.1"/>
    <property type="molecule type" value="Genomic_DNA"/>
</dbReference>
<sequence>MTDRAHDDEPQVIDIVAIIDRELSALDVRRDRTRSLRRAALKDRHHEETRRMFAWYMAEPGRTKAETAQHFGINPNTLATRFWKLGLYGIGPHAETKARRAARKVARAA</sequence>
<gene>
    <name evidence="1" type="ORF">FHP25_24860</name>
</gene>
<dbReference type="AlphaFoldDB" id="A0A5C8PFF0"/>
<evidence type="ECO:0000313" key="1">
    <source>
        <dbReference type="EMBL" id="TXL72529.1"/>
    </source>
</evidence>
<reference evidence="1 2" key="1">
    <citation type="submission" date="2019-06" db="EMBL/GenBank/DDBJ databases">
        <title>New taxonomy in bacterial strain CC-CFT640, isolated from vineyard.</title>
        <authorList>
            <person name="Lin S.-Y."/>
            <person name="Tsai C.-F."/>
            <person name="Young C.-C."/>
        </authorList>
    </citation>
    <scope>NUCLEOTIDE SEQUENCE [LARGE SCALE GENOMIC DNA]</scope>
    <source>
        <strain evidence="1 2">CC-CFT640</strain>
    </source>
</reference>
<dbReference type="RefSeq" id="WP_147849688.1">
    <property type="nucleotide sequence ID" value="NZ_VDUZ01000032.1"/>
</dbReference>
<accession>A0A5C8PFF0</accession>
<organism evidence="1 2">
    <name type="scientific">Vineibacter terrae</name>
    <dbReference type="NCBI Taxonomy" id="2586908"/>
    <lineage>
        <taxon>Bacteria</taxon>
        <taxon>Pseudomonadati</taxon>
        <taxon>Pseudomonadota</taxon>
        <taxon>Alphaproteobacteria</taxon>
        <taxon>Hyphomicrobiales</taxon>
        <taxon>Vineibacter</taxon>
    </lineage>
</organism>
<keyword evidence="2" id="KW-1185">Reference proteome</keyword>
<evidence type="ECO:0000313" key="2">
    <source>
        <dbReference type="Proteomes" id="UP000321638"/>
    </source>
</evidence>
<name>A0A5C8PFF0_9HYPH</name>
<proteinExistence type="predicted"/>
<protein>
    <submittedName>
        <fullName evidence="1">Uncharacterized protein</fullName>
    </submittedName>
</protein>